<comment type="caution">
    <text evidence="7">The sequence shown here is derived from an EMBL/GenBank/DDBJ whole genome shotgun (WGS) entry which is preliminary data.</text>
</comment>
<proteinExistence type="inferred from homology"/>
<evidence type="ECO:0000256" key="1">
    <source>
        <dbReference type="ARBA" id="ARBA00010641"/>
    </source>
</evidence>
<dbReference type="PANTHER" id="PTHR43133">
    <property type="entry name" value="RNA POLYMERASE ECF-TYPE SIGMA FACTO"/>
    <property type="match status" value="1"/>
</dbReference>
<keyword evidence="4" id="KW-0804">Transcription</keyword>
<dbReference type="GO" id="GO:0003677">
    <property type="term" value="F:DNA binding"/>
    <property type="evidence" value="ECO:0007669"/>
    <property type="project" value="InterPro"/>
</dbReference>
<dbReference type="SUPFAM" id="SSF88659">
    <property type="entry name" value="Sigma3 and sigma4 domains of RNA polymerase sigma factors"/>
    <property type="match status" value="1"/>
</dbReference>
<evidence type="ECO:0000313" key="8">
    <source>
        <dbReference type="Proteomes" id="UP000248856"/>
    </source>
</evidence>
<dbReference type="RefSeq" id="WP_415842003.1">
    <property type="nucleotide sequence ID" value="NZ_CBCSGC010000011.1"/>
</dbReference>
<gene>
    <name evidence="7" type="ORF">AX018_102343</name>
</gene>
<protein>
    <submittedName>
        <fullName evidence="7">RNA polymerase sigma-70 factor (ECF subfamily)</fullName>
    </submittedName>
</protein>
<dbReference type="InterPro" id="IPR013249">
    <property type="entry name" value="RNA_pol_sigma70_r4_t2"/>
</dbReference>
<dbReference type="Pfam" id="PF08281">
    <property type="entry name" value="Sigma70_r4_2"/>
    <property type="match status" value="1"/>
</dbReference>
<feature type="domain" description="RNA polymerase sigma factor 70 region 4 type 2" evidence="6">
    <location>
        <begin position="125"/>
        <end position="177"/>
    </location>
</feature>
<dbReference type="Proteomes" id="UP000248856">
    <property type="component" value="Unassembled WGS sequence"/>
</dbReference>
<evidence type="ECO:0000256" key="4">
    <source>
        <dbReference type="ARBA" id="ARBA00023163"/>
    </source>
</evidence>
<dbReference type="InterPro" id="IPR013324">
    <property type="entry name" value="RNA_pol_sigma_r3/r4-like"/>
</dbReference>
<dbReference type="SUPFAM" id="SSF88946">
    <property type="entry name" value="Sigma2 domain of RNA polymerase sigma factors"/>
    <property type="match status" value="1"/>
</dbReference>
<dbReference type="Gene3D" id="1.10.10.10">
    <property type="entry name" value="Winged helix-like DNA-binding domain superfamily/Winged helix DNA-binding domain"/>
    <property type="match status" value="1"/>
</dbReference>
<dbReference type="Gene3D" id="1.10.1740.10">
    <property type="match status" value="1"/>
</dbReference>
<comment type="similarity">
    <text evidence="1">Belongs to the sigma-70 factor family. ECF subfamily.</text>
</comment>
<dbReference type="InterPro" id="IPR013325">
    <property type="entry name" value="RNA_pol_sigma_r2"/>
</dbReference>
<dbReference type="AlphaFoldDB" id="A0A328ZC08"/>
<evidence type="ECO:0000256" key="3">
    <source>
        <dbReference type="ARBA" id="ARBA00023082"/>
    </source>
</evidence>
<feature type="domain" description="RNA polymerase sigma-70 region 2" evidence="5">
    <location>
        <begin position="22"/>
        <end position="93"/>
    </location>
</feature>
<reference evidence="7 8" key="1">
    <citation type="submission" date="2018-06" db="EMBL/GenBank/DDBJ databases">
        <title>Genomic Encyclopedia of Archaeal and Bacterial Type Strains, Phase II (KMG-II): from individual species to whole genera.</title>
        <authorList>
            <person name="Goeker M."/>
        </authorList>
    </citation>
    <scope>NUCLEOTIDE SEQUENCE [LARGE SCALE GENOMIC DNA]</scope>
    <source>
        <strain evidence="7 8">CFPB 3232</strain>
    </source>
</reference>
<accession>A0A328ZC08</accession>
<keyword evidence="8" id="KW-1185">Reference proteome</keyword>
<dbReference type="CDD" id="cd06171">
    <property type="entry name" value="Sigma70_r4"/>
    <property type="match status" value="1"/>
</dbReference>
<dbReference type="EMBL" id="QLTA01000023">
    <property type="protein sequence ID" value="RAR80347.1"/>
    <property type="molecule type" value="Genomic_DNA"/>
</dbReference>
<dbReference type="GO" id="GO:0006352">
    <property type="term" value="P:DNA-templated transcription initiation"/>
    <property type="evidence" value="ECO:0007669"/>
    <property type="project" value="InterPro"/>
</dbReference>
<dbReference type="InterPro" id="IPR014284">
    <property type="entry name" value="RNA_pol_sigma-70_dom"/>
</dbReference>
<dbReference type="InterPro" id="IPR007627">
    <property type="entry name" value="RNA_pol_sigma70_r2"/>
</dbReference>
<dbReference type="PANTHER" id="PTHR43133:SF63">
    <property type="entry name" value="RNA POLYMERASE SIGMA FACTOR FECI-RELATED"/>
    <property type="match status" value="1"/>
</dbReference>
<keyword evidence="3" id="KW-0731">Sigma factor</keyword>
<dbReference type="Pfam" id="PF04542">
    <property type="entry name" value="Sigma70_r2"/>
    <property type="match status" value="1"/>
</dbReference>
<name>A0A328ZC08_9BURK</name>
<organism evidence="7 8">
    <name type="scientific">Paracidovorax anthurii</name>
    <dbReference type="NCBI Taxonomy" id="78229"/>
    <lineage>
        <taxon>Bacteria</taxon>
        <taxon>Pseudomonadati</taxon>
        <taxon>Pseudomonadota</taxon>
        <taxon>Betaproteobacteria</taxon>
        <taxon>Burkholderiales</taxon>
        <taxon>Comamonadaceae</taxon>
        <taxon>Paracidovorax</taxon>
    </lineage>
</organism>
<dbReference type="InterPro" id="IPR036388">
    <property type="entry name" value="WH-like_DNA-bd_sf"/>
</dbReference>
<dbReference type="InterPro" id="IPR039425">
    <property type="entry name" value="RNA_pol_sigma-70-like"/>
</dbReference>
<evidence type="ECO:0000256" key="2">
    <source>
        <dbReference type="ARBA" id="ARBA00023015"/>
    </source>
</evidence>
<dbReference type="NCBIfam" id="TIGR02937">
    <property type="entry name" value="sigma70-ECF"/>
    <property type="match status" value="1"/>
</dbReference>
<dbReference type="GO" id="GO:0016987">
    <property type="term" value="F:sigma factor activity"/>
    <property type="evidence" value="ECO:0007669"/>
    <property type="project" value="UniProtKB-KW"/>
</dbReference>
<evidence type="ECO:0000313" key="7">
    <source>
        <dbReference type="EMBL" id="RAR80347.1"/>
    </source>
</evidence>
<evidence type="ECO:0000259" key="5">
    <source>
        <dbReference type="Pfam" id="PF04542"/>
    </source>
</evidence>
<evidence type="ECO:0000259" key="6">
    <source>
        <dbReference type="Pfam" id="PF08281"/>
    </source>
</evidence>
<sequence length="182" mass="19620">MASASVLTAASAPAAVDDLGRLYGDHHGWLQGWLRGRLGCPQQAADLAQDTFVRLLSHRLRGAGEAAAQAPREPRAFLATVAGRLVANHFRRLSLERAWLDALAALPPAEWPSAERHAMAREALHRLDAALAGLPERARHAFLLSQVEGLDYAAIAAELGVTERSVKRYMAQAFEACILAAD</sequence>
<keyword evidence="2" id="KW-0805">Transcription regulation</keyword>